<evidence type="ECO:0000313" key="2">
    <source>
        <dbReference type="EMBL" id="KAK1303837.1"/>
    </source>
</evidence>
<evidence type="ECO:0000313" key="3">
    <source>
        <dbReference type="Proteomes" id="UP001180020"/>
    </source>
</evidence>
<dbReference type="Gene3D" id="3.40.50.2000">
    <property type="entry name" value="Glycogen Phosphorylase B"/>
    <property type="match status" value="1"/>
</dbReference>
<proteinExistence type="inferred from homology"/>
<name>A0AAV9DRH7_ACOCL</name>
<keyword evidence="3" id="KW-1185">Reference proteome</keyword>
<dbReference type="Proteomes" id="UP001180020">
    <property type="component" value="Unassembled WGS sequence"/>
</dbReference>
<dbReference type="SUPFAM" id="SSF53756">
    <property type="entry name" value="UDP-Glycosyltransferase/glycogen phosphorylase"/>
    <property type="match status" value="1"/>
</dbReference>
<protein>
    <submittedName>
        <fullName evidence="2">Uncharacterized protein</fullName>
    </submittedName>
</protein>
<dbReference type="PANTHER" id="PTHR11926:SF1412">
    <property type="entry name" value="UDP-GLYCOSYLTRANSFERASE 83A1-LIKE"/>
    <property type="match status" value="1"/>
</dbReference>
<dbReference type="EMBL" id="JAUJYO010000011">
    <property type="protein sequence ID" value="KAK1303837.1"/>
    <property type="molecule type" value="Genomic_DNA"/>
</dbReference>
<gene>
    <name evidence="2" type="ORF">QJS10_CPB11g02165</name>
</gene>
<reference evidence="2" key="2">
    <citation type="submission" date="2023-06" db="EMBL/GenBank/DDBJ databases">
        <authorList>
            <person name="Ma L."/>
            <person name="Liu K.-W."/>
            <person name="Li Z."/>
            <person name="Hsiao Y.-Y."/>
            <person name="Qi Y."/>
            <person name="Fu T."/>
            <person name="Tang G."/>
            <person name="Zhang D."/>
            <person name="Sun W.-H."/>
            <person name="Liu D.-K."/>
            <person name="Li Y."/>
            <person name="Chen G.-Z."/>
            <person name="Liu X.-D."/>
            <person name="Liao X.-Y."/>
            <person name="Jiang Y.-T."/>
            <person name="Yu X."/>
            <person name="Hao Y."/>
            <person name="Huang J."/>
            <person name="Zhao X.-W."/>
            <person name="Ke S."/>
            <person name="Chen Y.-Y."/>
            <person name="Wu W.-L."/>
            <person name="Hsu J.-L."/>
            <person name="Lin Y.-F."/>
            <person name="Huang M.-D."/>
            <person name="Li C.-Y."/>
            <person name="Huang L."/>
            <person name="Wang Z.-W."/>
            <person name="Zhao X."/>
            <person name="Zhong W.-Y."/>
            <person name="Peng D.-H."/>
            <person name="Ahmad S."/>
            <person name="Lan S."/>
            <person name="Zhang J.-S."/>
            <person name="Tsai W.-C."/>
            <person name="Van De Peer Y."/>
            <person name="Liu Z.-J."/>
        </authorList>
    </citation>
    <scope>NUCLEOTIDE SEQUENCE</scope>
    <source>
        <strain evidence="2">CP</strain>
        <tissue evidence="2">Leaves</tissue>
    </source>
</reference>
<dbReference type="GO" id="GO:0080044">
    <property type="term" value="F:quercetin 7-O-glucosyltransferase activity"/>
    <property type="evidence" value="ECO:0007669"/>
    <property type="project" value="TreeGrafter"/>
</dbReference>
<organism evidence="2 3">
    <name type="scientific">Acorus calamus</name>
    <name type="common">Sweet flag</name>
    <dbReference type="NCBI Taxonomy" id="4465"/>
    <lineage>
        <taxon>Eukaryota</taxon>
        <taxon>Viridiplantae</taxon>
        <taxon>Streptophyta</taxon>
        <taxon>Embryophyta</taxon>
        <taxon>Tracheophyta</taxon>
        <taxon>Spermatophyta</taxon>
        <taxon>Magnoliopsida</taxon>
        <taxon>Liliopsida</taxon>
        <taxon>Acoraceae</taxon>
        <taxon>Acorus</taxon>
    </lineage>
</organism>
<dbReference type="AlphaFoldDB" id="A0AAV9DRH7"/>
<comment type="caution">
    <text evidence="2">The sequence shown here is derived from an EMBL/GenBank/DDBJ whole genome shotgun (WGS) entry which is preliminary data.</text>
</comment>
<evidence type="ECO:0000256" key="1">
    <source>
        <dbReference type="ARBA" id="ARBA00009995"/>
    </source>
</evidence>
<sequence length="153" mass="17354">MYQLLIPIRPIGPLLPGLKPDRPVGRYWPEDSTCEEWLDQQPPKSVIYVAFGSFTVFDPQQFQEFALGLEIMGRRFLWVVRPDLTEKVGLRLCKDAEGIVTRGEIKAKVEVLLGNKEVVRRALELKEIATNGIAEGGSSFDNFNEFVESMKNL</sequence>
<comment type="similarity">
    <text evidence="1">Belongs to the UDP-glycosyltransferase family.</text>
</comment>
<reference evidence="2" key="1">
    <citation type="journal article" date="2023" name="Nat. Commun.">
        <title>Diploid and tetraploid genomes of Acorus and the evolution of monocots.</title>
        <authorList>
            <person name="Ma L."/>
            <person name="Liu K.W."/>
            <person name="Li Z."/>
            <person name="Hsiao Y.Y."/>
            <person name="Qi Y."/>
            <person name="Fu T."/>
            <person name="Tang G.D."/>
            <person name="Zhang D."/>
            <person name="Sun W.H."/>
            <person name="Liu D.K."/>
            <person name="Li Y."/>
            <person name="Chen G.Z."/>
            <person name="Liu X.D."/>
            <person name="Liao X.Y."/>
            <person name="Jiang Y.T."/>
            <person name="Yu X."/>
            <person name="Hao Y."/>
            <person name="Huang J."/>
            <person name="Zhao X.W."/>
            <person name="Ke S."/>
            <person name="Chen Y.Y."/>
            <person name="Wu W.L."/>
            <person name="Hsu J.L."/>
            <person name="Lin Y.F."/>
            <person name="Huang M.D."/>
            <person name="Li C.Y."/>
            <person name="Huang L."/>
            <person name="Wang Z.W."/>
            <person name="Zhao X."/>
            <person name="Zhong W.Y."/>
            <person name="Peng D.H."/>
            <person name="Ahmad S."/>
            <person name="Lan S."/>
            <person name="Zhang J.S."/>
            <person name="Tsai W.C."/>
            <person name="Van de Peer Y."/>
            <person name="Liu Z.J."/>
        </authorList>
    </citation>
    <scope>NUCLEOTIDE SEQUENCE</scope>
    <source>
        <strain evidence="2">CP</strain>
    </source>
</reference>
<dbReference type="PANTHER" id="PTHR11926">
    <property type="entry name" value="GLUCOSYL/GLUCURONOSYL TRANSFERASES"/>
    <property type="match status" value="1"/>
</dbReference>
<dbReference type="GO" id="GO:0080043">
    <property type="term" value="F:quercetin 3-O-glucosyltransferase activity"/>
    <property type="evidence" value="ECO:0007669"/>
    <property type="project" value="TreeGrafter"/>
</dbReference>
<accession>A0AAV9DRH7</accession>